<dbReference type="EMBL" id="JBHSGA010000025">
    <property type="protein sequence ID" value="MFC4529087.1"/>
    <property type="molecule type" value="Genomic_DNA"/>
</dbReference>
<dbReference type="PROSITE" id="PS51257">
    <property type="entry name" value="PROKAR_LIPOPROTEIN"/>
    <property type="match status" value="1"/>
</dbReference>
<evidence type="ECO:0000313" key="2">
    <source>
        <dbReference type="EMBL" id="MFC4529087.1"/>
    </source>
</evidence>
<sequence>MARRLFGKVIKLATLVFFPAAMCSCATAYDAMKSPVDHDYPAANPSAIQTLLLTGEADPAFRIRMAMRWVARNPDCSVNMNWLEGVRGAYYADVPLDLSWKGTHYATLVPLDGRAPGRCNWSFRSIVVSGVDDRGRILELAEWRHPSPDEKKAYSAQEVWGDLVMLSTAPLQKKDESGVRNLICVPSHENPYRPAVLHCGMRVLESGWTVGSTLWIAPSTTQAQVNFRY</sequence>
<dbReference type="Proteomes" id="UP001595961">
    <property type="component" value="Unassembled WGS sequence"/>
</dbReference>
<comment type="caution">
    <text evidence="2">The sequence shown here is derived from an EMBL/GenBank/DDBJ whole genome shotgun (WGS) entry which is preliminary data.</text>
</comment>
<gene>
    <name evidence="2" type="ORF">ACFO5W_20750</name>
</gene>
<dbReference type="RefSeq" id="WP_266151502.1">
    <property type="nucleotide sequence ID" value="NZ_CP064028.1"/>
</dbReference>
<organism evidence="2 3">
    <name type="scientific">Dyella halodurans</name>
    <dbReference type="NCBI Taxonomy" id="1920171"/>
    <lineage>
        <taxon>Bacteria</taxon>
        <taxon>Pseudomonadati</taxon>
        <taxon>Pseudomonadota</taxon>
        <taxon>Gammaproteobacteria</taxon>
        <taxon>Lysobacterales</taxon>
        <taxon>Rhodanobacteraceae</taxon>
        <taxon>Dyella</taxon>
    </lineage>
</organism>
<feature type="signal peptide" evidence="1">
    <location>
        <begin position="1"/>
        <end position="28"/>
    </location>
</feature>
<evidence type="ECO:0000313" key="3">
    <source>
        <dbReference type="Proteomes" id="UP001595961"/>
    </source>
</evidence>
<evidence type="ECO:0000256" key="1">
    <source>
        <dbReference type="SAM" id="SignalP"/>
    </source>
</evidence>
<feature type="chain" id="PRO_5045337883" description="Lipoprotein" evidence="1">
    <location>
        <begin position="29"/>
        <end position="229"/>
    </location>
</feature>
<reference evidence="3" key="1">
    <citation type="journal article" date="2019" name="Int. J. Syst. Evol. Microbiol.">
        <title>The Global Catalogue of Microorganisms (GCM) 10K type strain sequencing project: providing services to taxonomists for standard genome sequencing and annotation.</title>
        <authorList>
            <consortium name="The Broad Institute Genomics Platform"/>
            <consortium name="The Broad Institute Genome Sequencing Center for Infectious Disease"/>
            <person name="Wu L."/>
            <person name="Ma J."/>
        </authorList>
    </citation>
    <scope>NUCLEOTIDE SEQUENCE [LARGE SCALE GENOMIC DNA]</scope>
    <source>
        <strain evidence="3">CCM 4481</strain>
    </source>
</reference>
<keyword evidence="3" id="KW-1185">Reference proteome</keyword>
<keyword evidence="1" id="KW-0732">Signal</keyword>
<protein>
    <recommendedName>
        <fullName evidence="4">Lipoprotein</fullName>
    </recommendedName>
</protein>
<accession>A0ABV9C8D5</accession>
<name>A0ABV9C8D5_9GAMM</name>
<proteinExistence type="predicted"/>
<evidence type="ECO:0008006" key="4">
    <source>
        <dbReference type="Google" id="ProtNLM"/>
    </source>
</evidence>